<evidence type="ECO:0000256" key="2">
    <source>
        <dbReference type="ARBA" id="ARBA00022448"/>
    </source>
</evidence>
<dbReference type="GO" id="GO:0012505">
    <property type="term" value="C:endomembrane system"/>
    <property type="evidence" value="ECO:0007669"/>
    <property type="project" value="UniProtKB-SubCell"/>
</dbReference>
<dbReference type="Proteomes" id="UP000580856">
    <property type="component" value="Unassembled WGS sequence"/>
</dbReference>
<dbReference type="InterPro" id="IPR050059">
    <property type="entry name" value="ATP_synthase_B_chain"/>
</dbReference>
<keyword evidence="16" id="KW-1185">Reference proteome</keyword>
<comment type="subcellular location">
    <subcellularLocation>
        <location evidence="13">Cell membrane</location>
        <topology evidence="13">Single-pass membrane protein</topology>
    </subcellularLocation>
    <subcellularLocation>
        <location evidence="12">Endomembrane system</location>
        <topology evidence="12">Single-pass membrane protein</topology>
    </subcellularLocation>
</comment>
<dbReference type="PANTHER" id="PTHR33445:SF2">
    <property type="entry name" value="ATP SYNTHASE SUBUNIT B', CHLOROPLASTIC"/>
    <property type="match status" value="1"/>
</dbReference>
<evidence type="ECO:0000256" key="9">
    <source>
        <dbReference type="ARBA" id="ARBA00023310"/>
    </source>
</evidence>
<evidence type="ECO:0000313" key="16">
    <source>
        <dbReference type="Proteomes" id="UP000580856"/>
    </source>
</evidence>
<keyword evidence="9 13" id="KW-0066">ATP synthesis</keyword>
<dbReference type="InterPro" id="IPR002146">
    <property type="entry name" value="ATP_synth_b/b'su_bac/chlpt"/>
</dbReference>
<organism evidence="15 16">
    <name type="scientific">Desulfobaculum xiamenense</name>
    <dbReference type="NCBI Taxonomy" id="995050"/>
    <lineage>
        <taxon>Bacteria</taxon>
        <taxon>Pseudomonadati</taxon>
        <taxon>Thermodesulfobacteriota</taxon>
        <taxon>Desulfovibrionia</taxon>
        <taxon>Desulfovibrionales</taxon>
        <taxon>Desulfovibrionaceae</taxon>
        <taxon>Desulfobaculum</taxon>
    </lineage>
</organism>
<evidence type="ECO:0000256" key="14">
    <source>
        <dbReference type="SAM" id="Coils"/>
    </source>
</evidence>
<evidence type="ECO:0000256" key="4">
    <source>
        <dbReference type="ARBA" id="ARBA00022692"/>
    </source>
</evidence>
<dbReference type="HAMAP" id="MF_01398">
    <property type="entry name" value="ATP_synth_b_bprime"/>
    <property type="match status" value="1"/>
</dbReference>
<accession>A0A846QM24</accession>
<sequence>MLIDWFTVVAQIVNFLILIWLLKRFLYGPILRAVDAREAAVAARVRDAEAAREEAKARSDELRREREAFEDERSVLMERARTEVEAWRERAEERVRGEVEARRVRWLEALDSERAEFERALAERVATEVLAVSRRALSDLGDSALDERIASAFLREVRAATDAHAAGAVRVGTGTEVGASARTMVDQGLREVFPKVTDVAFVPVPELGLGMRLETGDTRLCWTLDGYLDGLEERVLRTLSAVSRPKEARRERE</sequence>
<keyword evidence="13" id="KW-1003">Cell membrane</keyword>
<keyword evidence="2 13" id="KW-0813">Transport</keyword>
<dbReference type="RefSeq" id="WP_167941175.1">
    <property type="nucleotide sequence ID" value="NZ_JAATJA010000002.1"/>
</dbReference>
<dbReference type="CDD" id="cd06503">
    <property type="entry name" value="ATP-synt_Fo_b"/>
    <property type="match status" value="1"/>
</dbReference>
<dbReference type="GO" id="GO:0045259">
    <property type="term" value="C:proton-transporting ATP synthase complex"/>
    <property type="evidence" value="ECO:0007669"/>
    <property type="project" value="UniProtKB-KW"/>
</dbReference>
<comment type="similarity">
    <text evidence="1 13">Belongs to the ATPase B chain family.</text>
</comment>
<evidence type="ECO:0000256" key="13">
    <source>
        <dbReference type="HAMAP-Rule" id="MF_01398"/>
    </source>
</evidence>
<evidence type="ECO:0000256" key="11">
    <source>
        <dbReference type="ARBA" id="ARBA00025614"/>
    </source>
</evidence>
<protein>
    <recommendedName>
        <fullName evidence="13">ATP synthase subunit b</fullName>
    </recommendedName>
    <alternativeName>
        <fullName evidence="13">ATP synthase F(0) sector subunit b</fullName>
    </alternativeName>
    <alternativeName>
        <fullName evidence="13">ATPase subunit I</fullName>
    </alternativeName>
    <alternativeName>
        <fullName evidence="13">F-type ATPase subunit b</fullName>
        <shortName evidence="13">F-ATPase subunit b</shortName>
    </alternativeName>
</protein>
<keyword evidence="8 13" id="KW-0472">Membrane</keyword>
<dbReference type="Pfam" id="PF00430">
    <property type="entry name" value="ATP-synt_B"/>
    <property type="match status" value="1"/>
</dbReference>
<dbReference type="EMBL" id="JAATJA010000002">
    <property type="protein sequence ID" value="NJB68080.1"/>
    <property type="molecule type" value="Genomic_DNA"/>
</dbReference>
<keyword evidence="3 13" id="KW-0138">CF(0)</keyword>
<keyword evidence="4 13" id="KW-0812">Transmembrane</keyword>
<evidence type="ECO:0000256" key="10">
    <source>
        <dbReference type="ARBA" id="ARBA00025198"/>
    </source>
</evidence>
<keyword evidence="5 13" id="KW-0375">Hydrogen ion transport</keyword>
<gene>
    <name evidence="13" type="primary">atpF</name>
    <name evidence="15" type="ORF">GGQ74_001753</name>
</gene>
<evidence type="ECO:0000256" key="5">
    <source>
        <dbReference type="ARBA" id="ARBA00022781"/>
    </source>
</evidence>
<feature type="transmembrane region" description="Helical" evidence="13">
    <location>
        <begin position="6"/>
        <end position="22"/>
    </location>
</feature>
<evidence type="ECO:0000256" key="6">
    <source>
        <dbReference type="ARBA" id="ARBA00022989"/>
    </source>
</evidence>
<feature type="coiled-coil region" evidence="14">
    <location>
        <begin position="45"/>
        <end position="79"/>
    </location>
</feature>
<keyword evidence="14" id="KW-0175">Coiled coil</keyword>
<keyword evidence="6 13" id="KW-1133">Transmembrane helix</keyword>
<dbReference type="GO" id="GO:0046933">
    <property type="term" value="F:proton-transporting ATP synthase activity, rotational mechanism"/>
    <property type="evidence" value="ECO:0007669"/>
    <property type="project" value="UniProtKB-UniRule"/>
</dbReference>
<comment type="function">
    <text evidence="11">Component of the F(0) channel, it forms part of the peripheral stalk, linking F(1) to F(0). The b'-subunit is a diverged and duplicated form of b found in plants and photosynthetic bacteria.</text>
</comment>
<dbReference type="GO" id="GO:0005886">
    <property type="term" value="C:plasma membrane"/>
    <property type="evidence" value="ECO:0007669"/>
    <property type="project" value="UniProtKB-SubCell"/>
</dbReference>
<evidence type="ECO:0000256" key="3">
    <source>
        <dbReference type="ARBA" id="ARBA00022547"/>
    </source>
</evidence>
<dbReference type="PANTHER" id="PTHR33445">
    <property type="entry name" value="ATP SYNTHASE SUBUNIT B', CHLOROPLASTIC"/>
    <property type="match status" value="1"/>
</dbReference>
<proteinExistence type="inferred from homology"/>
<reference evidence="15 16" key="1">
    <citation type="submission" date="2020-03" db="EMBL/GenBank/DDBJ databases">
        <title>Genomic Encyclopedia of Type Strains, Phase IV (KMG-IV): sequencing the most valuable type-strain genomes for metagenomic binning, comparative biology and taxonomic classification.</title>
        <authorList>
            <person name="Goeker M."/>
        </authorList>
    </citation>
    <scope>NUCLEOTIDE SEQUENCE [LARGE SCALE GENOMIC DNA]</scope>
    <source>
        <strain evidence="15 16">DSM 24233</strain>
    </source>
</reference>
<name>A0A846QM24_9BACT</name>
<evidence type="ECO:0000256" key="12">
    <source>
        <dbReference type="ARBA" id="ARBA00037847"/>
    </source>
</evidence>
<dbReference type="AlphaFoldDB" id="A0A846QM24"/>
<evidence type="ECO:0000256" key="1">
    <source>
        <dbReference type="ARBA" id="ARBA00005513"/>
    </source>
</evidence>
<evidence type="ECO:0000256" key="8">
    <source>
        <dbReference type="ARBA" id="ARBA00023136"/>
    </source>
</evidence>
<comment type="caution">
    <text evidence="15">The sequence shown here is derived from an EMBL/GenBank/DDBJ whole genome shotgun (WGS) entry which is preliminary data.</text>
</comment>
<comment type="function">
    <text evidence="10 13">F(1)F(0) ATP synthase produces ATP from ADP in the presence of a proton or sodium gradient. F-type ATPases consist of two structural domains, F(1) containing the extramembraneous catalytic core and F(0) containing the membrane proton channel, linked together by a central stalk and a peripheral stalk. During catalysis, ATP synthesis in the catalytic domain of F(1) is coupled via a rotary mechanism of the central stalk subunits to proton translocation.</text>
</comment>
<evidence type="ECO:0000256" key="7">
    <source>
        <dbReference type="ARBA" id="ARBA00023065"/>
    </source>
</evidence>
<comment type="subunit">
    <text evidence="13">F-type ATPases have 2 components, F(1) - the catalytic core - and F(0) - the membrane proton channel. F(1) has five subunits: alpha(3), beta(3), gamma(1), delta(1), epsilon(1). F(0) has three main subunits: a(1), b(2) and c(10-14). The alpha and beta chains form an alternating ring which encloses part of the gamma chain. F(1) is attached to F(0) by a central stalk formed by the gamma and epsilon chains, while a peripheral stalk is formed by the delta and b chains.</text>
</comment>
<keyword evidence="7 13" id="KW-0406">Ion transport</keyword>
<dbReference type="GO" id="GO:0046961">
    <property type="term" value="F:proton-transporting ATPase activity, rotational mechanism"/>
    <property type="evidence" value="ECO:0007669"/>
    <property type="project" value="TreeGrafter"/>
</dbReference>
<evidence type="ECO:0000313" key="15">
    <source>
        <dbReference type="EMBL" id="NJB68080.1"/>
    </source>
</evidence>